<dbReference type="EMBL" id="UINC01191319">
    <property type="protein sequence ID" value="SVE05905.1"/>
    <property type="molecule type" value="Genomic_DNA"/>
</dbReference>
<keyword evidence="1" id="KW-0732">Signal</keyword>
<accession>A0A383AFD5</accession>
<proteinExistence type="predicted"/>
<feature type="non-terminal residue" evidence="2">
    <location>
        <position position="252"/>
    </location>
</feature>
<sequence>VQESTSSGNWFPTDGLPMWTPHYAKFQLVFTEISKSYTASNFAIGDYDNDGVMDLFVLTPPKQPGVVWDLVGPGCDTSIGACYSKAGSISVYKVEQTPTKKRNGEYTSAIYKATDVTGLLLDENPIEMRGTDGTDLHLADFNGDGKLDVFSTQTTTINGDFSSKNDMYFLSNEEGLGWTESTATHVTGFGVPKGRGLINFSHGSSIGDIDADGDIDIVVTSINWVGSNPEDPNMNGEIWCYVNQGDGHMKVR</sequence>
<name>A0A383AFD5_9ZZZZ</name>
<dbReference type="InterPro" id="IPR013517">
    <property type="entry name" value="FG-GAP"/>
</dbReference>
<organism evidence="2">
    <name type="scientific">marine metagenome</name>
    <dbReference type="NCBI Taxonomy" id="408172"/>
    <lineage>
        <taxon>unclassified sequences</taxon>
        <taxon>metagenomes</taxon>
        <taxon>ecological metagenomes</taxon>
    </lineage>
</organism>
<dbReference type="AlphaFoldDB" id="A0A383AFD5"/>
<feature type="non-terminal residue" evidence="2">
    <location>
        <position position="1"/>
    </location>
</feature>
<evidence type="ECO:0000256" key="1">
    <source>
        <dbReference type="ARBA" id="ARBA00022729"/>
    </source>
</evidence>
<protein>
    <recommendedName>
        <fullName evidence="3">VCBS repeat-containing protein</fullName>
    </recommendedName>
</protein>
<dbReference type="SUPFAM" id="SSF69318">
    <property type="entry name" value="Integrin alpha N-terminal domain"/>
    <property type="match status" value="1"/>
</dbReference>
<reference evidence="2" key="1">
    <citation type="submission" date="2018-05" db="EMBL/GenBank/DDBJ databases">
        <authorList>
            <person name="Lanie J.A."/>
            <person name="Ng W.-L."/>
            <person name="Kazmierczak K.M."/>
            <person name="Andrzejewski T.M."/>
            <person name="Davidsen T.M."/>
            <person name="Wayne K.J."/>
            <person name="Tettelin H."/>
            <person name="Glass J.I."/>
            <person name="Rusch D."/>
            <person name="Podicherti R."/>
            <person name="Tsui H.-C.T."/>
            <person name="Winkler M.E."/>
        </authorList>
    </citation>
    <scope>NUCLEOTIDE SEQUENCE</scope>
</reference>
<gene>
    <name evidence="2" type="ORF">METZ01_LOCUS458759</name>
</gene>
<evidence type="ECO:0008006" key="3">
    <source>
        <dbReference type="Google" id="ProtNLM"/>
    </source>
</evidence>
<dbReference type="Pfam" id="PF13517">
    <property type="entry name" value="FG-GAP_3"/>
    <property type="match status" value="1"/>
</dbReference>
<dbReference type="Gene3D" id="2.130.10.130">
    <property type="entry name" value="Integrin alpha, N-terminal"/>
    <property type="match status" value="1"/>
</dbReference>
<evidence type="ECO:0000313" key="2">
    <source>
        <dbReference type="EMBL" id="SVE05905.1"/>
    </source>
</evidence>
<dbReference type="InterPro" id="IPR028994">
    <property type="entry name" value="Integrin_alpha_N"/>
</dbReference>